<name>A0A1D8B0L7_9ACTO</name>
<dbReference type="InterPro" id="IPR017853">
    <property type="entry name" value="GH"/>
</dbReference>
<evidence type="ECO:0000256" key="3">
    <source>
        <dbReference type="ARBA" id="ARBA00023295"/>
    </source>
</evidence>
<dbReference type="OrthoDB" id="9043248at2"/>
<keyword evidence="2 5" id="KW-0378">Hydrolase</keyword>
<dbReference type="GO" id="GO:0004556">
    <property type="term" value="F:alpha-amylase activity"/>
    <property type="evidence" value="ECO:0007669"/>
    <property type="project" value="TreeGrafter"/>
</dbReference>
<dbReference type="SUPFAM" id="SSF51011">
    <property type="entry name" value="Glycosyl hydrolase domain"/>
    <property type="match status" value="1"/>
</dbReference>
<gene>
    <name evidence="5" type="ORF">BH719_01310</name>
</gene>
<dbReference type="AlphaFoldDB" id="A0A1D8B0L7"/>
<dbReference type="CDD" id="cd11333">
    <property type="entry name" value="AmyAc_SI_OligoGlu_DGase"/>
    <property type="match status" value="1"/>
</dbReference>
<dbReference type="NCBIfam" id="NF008183">
    <property type="entry name" value="PRK10933.1"/>
    <property type="match status" value="1"/>
</dbReference>
<dbReference type="Pfam" id="PF00128">
    <property type="entry name" value="Alpha-amylase"/>
    <property type="match status" value="1"/>
</dbReference>
<dbReference type="EMBL" id="CP017298">
    <property type="protein sequence ID" value="AOS46687.1"/>
    <property type="molecule type" value="Genomic_DNA"/>
</dbReference>
<dbReference type="STRING" id="178339.BH719_01310"/>
<proteinExistence type="inferred from homology"/>
<dbReference type="InterPro" id="IPR045857">
    <property type="entry name" value="O16G_dom_2"/>
</dbReference>
<keyword evidence="6" id="KW-1185">Reference proteome</keyword>
<dbReference type="KEGG" id="phon:BH719_01310"/>
<feature type="domain" description="Glycosyl hydrolase family 13 catalytic" evidence="4">
    <location>
        <begin position="28"/>
        <end position="438"/>
    </location>
</feature>
<dbReference type="FunFam" id="3.20.20.80:FF:000064">
    <property type="entry name" value="Oligo-1,6-glucosidase"/>
    <property type="match status" value="2"/>
</dbReference>
<dbReference type="GO" id="GO:0009313">
    <property type="term" value="P:oligosaccharide catabolic process"/>
    <property type="evidence" value="ECO:0007669"/>
    <property type="project" value="TreeGrafter"/>
</dbReference>
<keyword evidence="3" id="KW-0326">Glycosidase</keyword>
<dbReference type="SMART" id="SM00642">
    <property type="entry name" value="Aamy"/>
    <property type="match status" value="1"/>
</dbReference>
<dbReference type="SUPFAM" id="SSF51445">
    <property type="entry name" value="(Trans)glycosidases"/>
    <property type="match status" value="1"/>
</dbReference>
<dbReference type="Pfam" id="PF11941">
    <property type="entry name" value="DUF3459"/>
    <property type="match status" value="1"/>
</dbReference>
<evidence type="ECO:0000256" key="1">
    <source>
        <dbReference type="ARBA" id="ARBA00008061"/>
    </source>
</evidence>
<comment type="similarity">
    <text evidence="1">Belongs to the glycosyl hydrolase 13 family.</text>
</comment>
<protein>
    <submittedName>
        <fullName evidence="5">Glucohydrolase</fullName>
    </submittedName>
</protein>
<dbReference type="InterPro" id="IPR006047">
    <property type="entry name" value="GH13_cat_dom"/>
</dbReference>
<dbReference type="FunFam" id="3.90.400.10:FF:000002">
    <property type="entry name" value="Sucrose isomerase"/>
    <property type="match status" value="1"/>
</dbReference>
<accession>A0A1D8B0L7</accession>
<evidence type="ECO:0000313" key="5">
    <source>
        <dbReference type="EMBL" id="AOS46687.1"/>
    </source>
</evidence>
<sequence>MRFNTALIPSQRYEPPSGQWWLSGIVYQVYPRSFQDSDSDGVGDLRGVRSRLDYLQRLGVDAIWLSPVYASPQEDNGYDISDYRAIDPLFGTMEDFIALLDDVHARGMRLIMDLVVNHTSTQHEWFRESRSPSSPKRDWYYWRPARPGHCPGAPGSEPNNWESFFSGPAWCFDEESGEYYLHLFAPGQADLNWENPRVRRAVYDMMNWWLDLGVDGFRVDAIDMIAKEEGLPDGGPAHPPFGVGYERFAGRPRLHDFLQEMHREVLAGRPAVFTVGETSSASPDSALLFCDPARREFNSLIQFEHVNLGTEAGKFSPRALRDGELVGSLCRWQDGVGERGWNCLYLDSHDQPRSASRFGDPEHWRASATALATMLQLQRGTPFVYQGQELGMTNAGFTSIDQYRDVESLNYYAQALAAGADERTVLSGLARMSRDNARTPMQWDTSPNAGFTTGTPWIGLSRSWASGEARATAEAQVDDPDSIYSYYRALAELRHRLPVVALGSFNRTATGDARVFAYERRLEGESALVVVVNLSSQTIAPRPGVVPAAAPLVLSNGDGEGPLGPWEARVHLLAD</sequence>
<dbReference type="PANTHER" id="PTHR10357:SF179">
    <property type="entry name" value="NEUTRAL AND BASIC AMINO ACID TRANSPORT PROTEIN RBAT"/>
    <property type="match status" value="1"/>
</dbReference>
<organism evidence="5 6">
    <name type="scientific">Pauljensenia hongkongensis</name>
    <dbReference type="NCBI Taxonomy" id="178339"/>
    <lineage>
        <taxon>Bacteria</taxon>
        <taxon>Bacillati</taxon>
        <taxon>Actinomycetota</taxon>
        <taxon>Actinomycetes</taxon>
        <taxon>Actinomycetales</taxon>
        <taxon>Actinomycetaceae</taxon>
        <taxon>Pauljensenia</taxon>
    </lineage>
</organism>
<dbReference type="Gene3D" id="2.60.40.1180">
    <property type="entry name" value="Golgi alpha-mannosidase II"/>
    <property type="match status" value="1"/>
</dbReference>
<dbReference type="RefSeq" id="WP_009400068.1">
    <property type="nucleotide sequence ID" value="NZ_CP017298.1"/>
</dbReference>
<dbReference type="InterPro" id="IPR022567">
    <property type="entry name" value="DUF3459"/>
</dbReference>
<evidence type="ECO:0000259" key="4">
    <source>
        <dbReference type="SMART" id="SM00642"/>
    </source>
</evidence>
<dbReference type="Gene3D" id="3.20.20.80">
    <property type="entry name" value="Glycosidases"/>
    <property type="match status" value="1"/>
</dbReference>
<dbReference type="InterPro" id="IPR013780">
    <property type="entry name" value="Glyco_hydro_b"/>
</dbReference>
<evidence type="ECO:0000256" key="2">
    <source>
        <dbReference type="ARBA" id="ARBA00022801"/>
    </source>
</evidence>
<reference evidence="5 6" key="1">
    <citation type="submission" date="2016-09" db="EMBL/GenBank/DDBJ databases">
        <title>Complete genome sequence of Actinomyces hongkongensis HKU8.</title>
        <authorList>
            <person name="Gao Y.-X."/>
            <person name="Zhou Y.-Y."/>
            <person name="Xie Y."/>
            <person name="Wang M."/>
            <person name="Wang S.-J."/>
            <person name="Shen S.-G."/>
        </authorList>
    </citation>
    <scope>NUCLEOTIDE SEQUENCE [LARGE SCALE GENOMIC DNA]</scope>
    <source>
        <strain evidence="5 6">HKU8</strain>
    </source>
</reference>
<dbReference type="Gene3D" id="3.90.400.10">
    <property type="entry name" value="Oligo-1,6-glucosidase, Domain 2"/>
    <property type="match status" value="1"/>
</dbReference>
<dbReference type="Proteomes" id="UP000095214">
    <property type="component" value="Chromosome"/>
</dbReference>
<evidence type="ECO:0000313" key="6">
    <source>
        <dbReference type="Proteomes" id="UP000095214"/>
    </source>
</evidence>
<dbReference type="PANTHER" id="PTHR10357">
    <property type="entry name" value="ALPHA-AMYLASE FAMILY MEMBER"/>
    <property type="match status" value="1"/>
</dbReference>